<gene>
    <name evidence="1" type="ORF">EVAR_62389_1</name>
</gene>
<evidence type="ECO:0000313" key="2">
    <source>
        <dbReference type="Proteomes" id="UP000299102"/>
    </source>
</evidence>
<evidence type="ECO:0000313" key="1">
    <source>
        <dbReference type="EMBL" id="GBP80859.1"/>
    </source>
</evidence>
<proteinExistence type="predicted"/>
<protein>
    <submittedName>
        <fullName evidence="1">Uncharacterized protein</fullName>
    </submittedName>
</protein>
<name>A0A4C1Z1Y4_EUMVA</name>
<dbReference type="Proteomes" id="UP000299102">
    <property type="component" value="Unassembled WGS sequence"/>
</dbReference>
<keyword evidence="2" id="KW-1185">Reference proteome</keyword>
<reference evidence="1 2" key="1">
    <citation type="journal article" date="2019" name="Commun. Biol.">
        <title>The bagworm genome reveals a unique fibroin gene that provides high tensile strength.</title>
        <authorList>
            <person name="Kono N."/>
            <person name="Nakamura H."/>
            <person name="Ohtoshi R."/>
            <person name="Tomita M."/>
            <person name="Numata K."/>
            <person name="Arakawa K."/>
        </authorList>
    </citation>
    <scope>NUCLEOTIDE SEQUENCE [LARGE SCALE GENOMIC DNA]</scope>
</reference>
<accession>A0A4C1Z1Y4</accession>
<dbReference type="AlphaFoldDB" id="A0A4C1Z1Y4"/>
<sequence length="106" mass="12000">MSRTFELEELFVYLYSLCHQLGDLSPLRGRFLLPSVVYTPPRGVSLRPSSHLLNSYPLHFLFAIPHSPQPMSLVGRPRVFTLSSFGSAIKEEITGCNRFSKFNRAA</sequence>
<comment type="caution">
    <text evidence="1">The sequence shown here is derived from an EMBL/GenBank/DDBJ whole genome shotgun (WGS) entry which is preliminary data.</text>
</comment>
<dbReference type="EMBL" id="BGZK01001485">
    <property type="protein sequence ID" value="GBP80859.1"/>
    <property type="molecule type" value="Genomic_DNA"/>
</dbReference>
<organism evidence="1 2">
    <name type="scientific">Eumeta variegata</name>
    <name type="common">Bagworm moth</name>
    <name type="synonym">Eumeta japonica</name>
    <dbReference type="NCBI Taxonomy" id="151549"/>
    <lineage>
        <taxon>Eukaryota</taxon>
        <taxon>Metazoa</taxon>
        <taxon>Ecdysozoa</taxon>
        <taxon>Arthropoda</taxon>
        <taxon>Hexapoda</taxon>
        <taxon>Insecta</taxon>
        <taxon>Pterygota</taxon>
        <taxon>Neoptera</taxon>
        <taxon>Endopterygota</taxon>
        <taxon>Lepidoptera</taxon>
        <taxon>Glossata</taxon>
        <taxon>Ditrysia</taxon>
        <taxon>Tineoidea</taxon>
        <taxon>Psychidae</taxon>
        <taxon>Oiketicinae</taxon>
        <taxon>Eumeta</taxon>
    </lineage>
</organism>